<feature type="non-terminal residue" evidence="1">
    <location>
        <position position="1"/>
    </location>
</feature>
<protein>
    <submittedName>
        <fullName evidence="1">Uncharacterized protein</fullName>
    </submittedName>
</protein>
<keyword evidence="2" id="KW-1185">Reference proteome</keyword>
<dbReference type="EMBL" id="JAHRIN010028232">
    <property type="protein sequence ID" value="MEQ2201582.1"/>
    <property type="molecule type" value="Genomic_DNA"/>
</dbReference>
<name>A0ABV0R1F0_9TELE</name>
<gene>
    <name evidence="1" type="ORF">XENOCAPTIV_014601</name>
</gene>
<dbReference type="InterPro" id="IPR015925">
    <property type="entry name" value="Ryanodine_IP3_receptor"/>
</dbReference>
<dbReference type="PANTHER" id="PTHR46399">
    <property type="entry name" value="B30.2/SPRY DOMAIN-CONTAINING PROTEIN"/>
    <property type="match status" value="1"/>
</dbReference>
<sequence>INVKAFLAVGESVEENANLVVKLLIRRPECFGPALRGEGGQGLLAAMKEAIKISEDPALDLPKTPAGATAGSGEEEKEVIHMGNAIMSFYSALIDLLGRCAPEMHVRLSVESYVQYREPEVLSTTETALAMNRYIGSALLPLLTRCAALFGNTEHYAQLVDSTLETIYRLSKGRSLTKAQRDAIEECLLAICKYVLS</sequence>
<organism evidence="1 2">
    <name type="scientific">Xenoophorus captivus</name>
    <dbReference type="NCBI Taxonomy" id="1517983"/>
    <lineage>
        <taxon>Eukaryota</taxon>
        <taxon>Metazoa</taxon>
        <taxon>Chordata</taxon>
        <taxon>Craniata</taxon>
        <taxon>Vertebrata</taxon>
        <taxon>Euteleostomi</taxon>
        <taxon>Actinopterygii</taxon>
        <taxon>Neopterygii</taxon>
        <taxon>Teleostei</taxon>
        <taxon>Neoteleostei</taxon>
        <taxon>Acanthomorphata</taxon>
        <taxon>Ovalentaria</taxon>
        <taxon>Atherinomorphae</taxon>
        <taxon>Cyprinodontiformes</taxon>
        <taxon>Goodeidae</taxon>
        <taxon>Xenoophorus</taxon>
    </lineage>
</organism>
<reference evidence="1 2" key="1">
    <citation type="submission" date="2021-06" db="EMBL/GenBank/DDBJ databases">
        <authorList>
            <person name="Palmer J.M."/>
        </authorList>
    </citation>
    <scope>NUCLEOTIDE SEQUENCE [LARGE SCALE GENOMIC DNA]</scope>
    <source>
        <strain evidence="1 2">XC_2019</strain>
        <tissue evidence="1">Muscle</tissue>
    </source>
</reference>
<dbReference type="PANTHER" id="PTHR46399:SF8">
    <property type="entry name" value="B30.2_SPRY DOMAIN-CONTAINING PROTEIN"/>
    <property type="match status" value="1"/>
</dbReference>
<proteinExistence type="predicted"/>
<dbReference type="Proteomes" id="UP001434883">
    <property type="component" value="Unassembled WGS sequence"/>
</dbReference>
<evidence type="ECO:0000313" key="1">
    <source>
        <dbReference type="EMBL" id="MEQ2201582.1"/>
    </source>
</evidence>
<evidence type="ECO:0000313" key="2">
    <source>
        <dbReference type="Proteomes" id="UP001434883"/>
    </source>
</evidence>
<accession>A0ABV0R1F0</accession>
<comment type="caution">
    <text evidence="1">The sequence shown here is derived from an EMBL/GenBank/DDBJ whole genome shotgun (WGS) entry which is preliminary data.</text>
</comment>